<dbReference type="Proteomes" id="UP001050691">
    <property type="component" value="Unassembled WGS sequence"/>
</dbReference>
<proteinExistence type="predicted"/>
<gene>
    <name evidence="2" type="ORF">Clacol_004915</name>
</gene>
<feature type="compositionally biased region" description="Polar residues" evidence="1">
    <location>
        <begin position="112"/>
        <end position="121"/>
    </location>
</feature>
<dbReference type="EMBL" id="BPWL01000005">
    <property type="protein sequence ID" value="GJJ10688.1"/>
    <property type="molecule type" value="Genomic_DNA"/>
</dbReference>
<keyword evidence="3" id="KW-1185">Reference proteome</keyword>
<feature type="region of interest" description="Disordered" evidence="1">
    <location>
        <begin position="291"/>
        <end position="317"/>
    </location>
</feature>
<feature type="compositionally biased region" description="Low complexity" evidence="1">
    <location>
        <begin position="293"/>
        <end position="302"/>
    </location>
</feature>
<comment type="caution">
    <text evidence="2">The sequence shown here is derived from an EMBL/GenBank/DDBJ whole genome shotgun (WGS) entry which is preliminary data.</text>
</comment>
<feature type="compositionally biased region" description="Basic and acidic residues" evidence="1">
    <location>
        <begin position="246"/>
        <end position="255"/>
    </location>
</feature>
<accession>A0AAV5AC11</accession>
<feature type="region of interest" description="Disordered" evidence="1">
    <location>
        <begin position="57"/>
        <end position="125"/>
    </location>
</feature>
<dbReference type="AlphaFoldDB" id="A0AAV5AC11"/>
<feature type="compositionally biased region" description="Low complexity" evidence="1">
    <location>
        <begin position="72"/>
        <end position="88"/>
    </location>
</feature>
<protein>
    <submittedName>
        <fullName evidence="2">Uncharacterized protein</fullName>
    </submittedName>
</protein>
<evidence type="ECO:0000313" key="2">
    <source>
        <dbReference type="EMBL" id="GJJ10688.1"/>
    </source>
</evidence>
<reference evidence="2" key="1">
    <citation type="submission" date="2021-10" db="EMBL/GenBank/DDBJ databases">
        <title>De novo Genome Assembly of Clathrus columnatus (Basidiomycota, Fungi) Using Illumina and Nanopore Sequence Data.</title>
        <authorList>
            <person name="Ogiso-Tanaka E."/>
            <person name="Itagaki H."/>
            <person name="Hosoya T."/>
            <person name="Hosaka K."/>
        </authorList>
    </citation>
    <scope>NUCLEOTIDE SEQUENCE</scope>
    <source>
        <strain evidence="2">MO-923</strain>
    </source>
</reference>
<evidence type="ECO:0000256" key="1">
    <source>
        <dbReference type="SAM" id="MobiDB-lite"/>
    </source>
</evidence>
<sequence>MPTPLFTKPSLPVATNRQLPQHPKMRLSYILNPSTPTRQNIIVQPIVSASVPIPEEAASASPSFQDAEEHGLPLGSPSSSRSRSPSLSEWQNIIPTPIPDIAALSPHPLPDTSATLNQGSASPEIHSITPVAPELLSSSVSSNSHQELRDHDLGDAFATRSVMNQPWDELSLRVCRQISPIPLRCTVVPTSVLNIPPISPVFNPQSHSINVTPSSETLIRQPIPQHPKMRLSYILNPSSPTTPRPELAEPPHAESRSPSSTISEYGLSSLIDSPVDNRSTVLTTLHTLHDESPLASPVTTPSSSPPPIAPTVPDLPTTLVEPPQVLPWEGTPPPGLNPQNHRVYQRGGVHWMFGPDIG</sequence>
<name>A0AAV5AC11_9AGAM</name>
<feature type="region of interest" description="Disordered" evidence="1">
    <location>
        <begin position="233"/>
        <end position="261"/>
    </location>
</feature>
<organism evidence="2 3">
    <name type="scientific">Clathrus columnatus</name>
    <dbReference type="NCBI Taxonomy" id="1419009"/>
    <lineage>
        <taxon>Eukaryota</taxon>
        <taxon>Fungi</taxon>
        <taxon>Dikarya</taxon>
        <taxon>Basidiomycota</taxon>
        <taxon>Agaricomycotina</taxon>
        <taxon>Agaricomycetes</taxon>
        <taxon>Phallomycetidae</taxon>
        <taxon>Phallales</taxon>
        <taxon>Clathraceae</taxon>
        <taxon>Clathrus</taxon>
    </lineage>
</organism>
<evidence type="ECO:0000313" key="3">
    <source>
        <dbReference type="Proteomes" id="UP001050691"/>
    </source>
</evidence>